<proteinExistence type="predicted"/>
<dbReference type="Pfam" id="PF11804">
    <property type="entry name" value="DUF3325"/>
    <property type="match status" value="1"/>
</dbReference>
<feature type="transmembrane region" description="Helical" evidence="1">
    <location>
        <begin position="62"/>
        <end position="83"/>
    </location>
</feature>
<dbReference type="EMBL" id="BPEU01000005">
    <property type="protein sequence ID" value="GIU37662.1"/>
    <property type="molecule type" value="Genomic_DNA"/>
</dbReference>
<keyword evidence="1" id="KW-0472">Membrane</keyword>
<name>A0ABQ4NW62_SHECO</name>
<evidence type="ECO:0000313" key="2">
    <source>
        <dbReference type="EMBL" id="GIU37662.1"/>
    </source>
</evidence>
<keyword evidence="3" id="KW-1185">Reference proteome</keyword>
<dbReference type="Proteomes" id="UP000773469">
    <property type="component" value="Unassembled WGS sequence"/>
</dbReference>
<keyword evidence="1" id="KW-1133">Transmembrane helix</keyword>
<evidence type="ECO:0000256" key="1">
    <source>
        <dbReference type="SAM" id="Phobius"/>
    </source>
</evidence>
<dbReference type="InterPro" id="IPR021762">
    <property type="entry name" value="DUF3325"/>
</dbReference>
<feature type="transmembrane region" description="Helical" evidence="1">
    <location>
        <begin position="6"/>
        <end position="27"/>
    </location>
</feature>
<gene>
    <name evidence="2" type="ORF">TUM3794_08800</name>
</gene>
<reference evidence="2 3" key="1">
    <citation type="submission" date="2021-05" db="EMBL/GenBank/DDBJ databases">
        <title>Molecular characterization for Shewanella algae harboring chromosomal blaOXA-55-like strains isolated from clinical and environment sample.</title>
        <authorList>
            <person name="Ohama Y."/>
            <person name="Aoki K."/>
            <person name="Harada S."/>
            <person name="Moriya K."/>
            <person name="Ishii Y."/>
            <person name="Tateda K."/>
        </authorList>
    </citation>
    <scope>NUCLEOTIDE SEQUENCE [LARGE SCALE GENOMIC DNA]</scope>
    <source>
        <strain evidence="2 3">MBTL60-118</strain>
    </source>
</reference>
<sequence length="108" mass="11708">MIVSIMSVSYIGLGLFALSMFTHFRDALKRTQTETQQHLFKLTGGLVLIGSYAAALTQYGGVYGTLILMGILTVSALLVILTLSYRPKALPFTMLICAICSAGQQLLF</sequence>
<protein>
    <submittedName>
        <fullName evidence="2">Siderophore transporter component 3</fullName>
    </submittedName>
</protein>
<accession>A0ABQ4NW62</accession>
<feature type="transmembrane region" description="Helical" evidence="1">
    <location>
        <begin position="39"/>
        <end position="56"/>
    </location>
</feature>
<comment type="caution">
    <text evidence="2">The sequence shown here is derived from an EMBL/GenBank/DDBJ whole genome shotgun (WGS) entry which is preliminary data.</text>
</comment>
<evidence type="ECO:0000313" key="3">
    <source>
        <dbReference type="Proteomes" id="UP000773469"/>
    </source>
</evidence>
<keyword evidence="1" id="KW-0812">Transmembrane</keyword>
<dbReference type="RefSeq" id="WP_220756443.1">
    <property type="nucleotide sequence ID" value="NZ_BPEU01000005.1"/>
</dbReference>
<organism evidence="2 3">
    <name type="scientific">Shewanella colwelliana</name>
    <name type="common">Alteromonas colwelliana</name>
    <dbReference type="NCBI Taxonomy" id="23"/>
    <lineage>
        <taxon>Bacteria</taxon>
        <taxon>Pseudomonadati</taxon>
        <taxon>Pseudomonadota</taxon>
        <taxon>Gammaproteobacteria</taxon>
        <taxon>Alteromonadales</taxon>
        <taxon>Shewanellaceae</taxon>
        <taxon>Shewanella</taxon>
    </lineage>
</organism>